<protein>
    <submittedName>
        <fullName evidence="1">PF10824 family protein</fullName>
    </submittedName>
</protein>
<comment type="caution">
    <text evidence="1">The sequence shown here is derived from an EMBL/GenBank/DDBJ whole genome shotgun (WGS) entry which is preliminary data.</text>
</comment>
<dbReference type="Proteomes" id="UP000004578">
    <property type="component" value="Unassembled WGS sequence"/>
</dbReference>
<name>J1HBP4_9ACTO</name>
<proteinExistence type="predicted"/>
<organism evidence="1 2">
    <name type="scientific">Schaalia georgiae F0490</name>
    <dbReference type="NCBI Taxonomy" id="1125717"/>
    <lineage>
        <taxon>Bacteria</taxon>
        <taxon>Bacillati</taxon>
        <taxon>Actinomycetota</taxon>
        <taxon>Actinomycetes</taxon>
        <taxon>Actinomycetales</taxon>
        <taxon>Actinomycetaceae</taxon>
        <taxon>Schaalia</taxon>
    </lineage>
</organism>
<dbReference type="EMBL" id="AKFS01000207">
    <property type="protein sequence ID" value="EJF42798.1"/>
    <property type="molecule type" value="Genomic_DNA"/>
</dbReference>
<dbReference type="AlphaFoldDB" id="J1HBP4"/>
<dbReference type="PATRIC" id="fig|1125717.3.peg.1296"/>
<reference evidence="1 2" key="1">
    <citation type="submission" date="2012-05" db="EMBL/GenBank/DDBJ databases">
        <authorList>
            <person name="Harkins D.M."/>
            <person name="Madupu R."/>
            <person name="Durkin A.S."/>
            <person name="Torralba M."/>
            <person name="Methe B."/>
            <person name="Sutton G.G."/>
            <person name="Nelson K.E."/>
        </authorList>
    </citation>
    <scope>NUCLEOTIDE SEQUENCE [LARGE SCALE GENOMIC DNA]</scope>
    <source>
        <strain evidence="1 2">F0490</strain>
    </source>
</reference>
<evidence type="ECO:0000313" key="1">
    <source>
        <dbReference type="EMBL" id="EJF42798.1"/>
    </source>
</evidence>
<accession>J1HBP4</accession>
<sequence length="107" mass="10800">MVAWDLVFDDEAVRATAMRCRDTAGATKCALGAADTTGGGALGGLGVVVGPLMGPLLAAGRGAARSCLEAAADKTTRAADHLEDAAARMQATEDAISDDMKHIGDQL</sequence>
<evidence type="ECO:0000313" key="2">
    <source>
        <dbReference type="Proteomes" id="UP000004578"/>
    </source>
</evidence>
<keyword evidence="2" id="KW-1185">Reference proteome</keyword>
<gene>
    <name evidence="1" type="ORF">HMPREF1317_2272</name>
</gene>